<dbReference type="AlphaFoldDB" id="A0A4R9LPW7"/>
<comment type="caution">
    <text evidence="1">The sequence shown here is derived from an EMBL/GenBank/DDBJ whole genome shotgun (WGS) entry which is preliminary data.</text>
</comment>
<dbReference type="PANTHER" id="PTHR35175">
    <property type="entry name" value="DUF1289 DOMAIN-CONTAINING PROTEIN"/>
    <property type="match status" value="1"/>
</dbReference>
<dbReference type="OrthoDB" id="9811423at2"/>
<accession>A0A4R9LPW7</accession>
<dbReference type="PANTHER" id="PTHR35175:SF2">
    <property type="entry name" value="DUF1289 DOMAIN-CONTAINING PROTEIN"/>
    <property type="match status" value="1"/>
</dbReference>
<dbReference type="EMBL" id="RQHV01000048">
    <property type="protein sequence ID" value="TGN10176.1"/>
    <property type="molecule type" value="Genomic_DNA"/>
</dbReference>
<name>A0A4R9LPW7_9LEPT</name>
<organism evidence="1 2">
    <name type="scientific">Leptospira ilyithenensis</name>
    <dbReference type="NCBI Taxonomy" id="2484901"/>
    <lineage>
        <taxon>Bacteria</taxon>
        <taxon>Pseudomonadati</taxon>
        <taxon>Spirochaetota</taxon>
        <taxon>Spirochaetia</taxon>
        <taxon>Leptospirales</taxon>
        <taxon>Leptospiraceae</taxon>
        <taxon>Leptospira</taxon>
    </lineage>
</organism>
<dbReference type="Proteomes" id="UP000298264">
    <property type="component" value="Unassembled WGS sequence"/>
</dbReference>
<protein>
    <submittedName>
        <fullName evidence="1">DUF1289 domain-containing protein</fullName>
    </submittedName>
</protein>
<keyword evidence="2" id="KW-1185">Reference proteome</keyword>
<gene>
    <name evidence="1" type="ORF">EHS11_10450</name>
</gene>
<evidence type="ECO:0000313" key="2">
    <source>
        <dbReference type="Proteomes" id="UP000298264"/>
    </source>
</evidence>
<dbReference type="InterPro" id="IPR010710">
    <property type="entry name" value="DUF1289"/>
</dbReference>
<dbReference type="Pfam" id="PF06945">
    <property type="entry name" value="DUF1289"/>
    <property type="match status" value="1"/>
</dbReference>
<reference evidence="1" key="1">
    <citation type="journal article" date="2019" name="PLoS Negl. Trop. Dis.">
        <title>Revisiting the worldwide diversity of Leptospira species in the environment.</title>
        <authorList>
            <person name="Vincent A.T."/>
            <person name="Schiettekatte O."/>
            <person name="Bourhy P."/>
            <person name="Veyrier F.J."/>
            <person name="Picardeau M."/>
        </authorList>
    </citation>
    <scope>NUCLEOTIDE SEQUENCE [LARGE SCALE GENOMIC DNA]</scope>
    <source>
        <strain evidence="1">201400974</strain>
    </source>
</reference>
<proteinExistence type="predicted"/>
<dbReference type="RefSeq" id="WP_135764358.1">
    <property type="nucleotide sequence ID" value="NZ_RQHV01000048.1"/>
</dbReference>
<evidence type="ECO:0000313" key="1">
    <source>
        <dbReference type="EMBL" id="TGN10176.1"/>
    </source>
</evidence>
<sequence length="57" mass="6659">MSQKSPCTKVCMMDPDTELCAGCFRTLEEIGLWSQYTDEEKALIWEKLEKRKENARS</sequence>